<keyword evidence="6 8" id="KW-0503">Monooxygenase</keyword>
<dbReference type="GO" id="GO:0004497">
    <property type="term" value="F:monooxygenase activity"/>
    <property type="evidence" value="ECO:0007669"/>
    <property type="project" value="UniProtKB-KW"/>
</dbReference>
<keyword evidence="9" id="KW-1133">Transmembrane helix</keyword>
<protein>
    <submittedName>
        <fullName evidence="10">Related to gibberellin cluster-kaurenoxidase (Diterpencyclase)</fullName>
    </submittedName>
</protein>
<dbReference type="RefSeq" id="XP_023623272.1">
    <property type="nucleotide sequence ID" value="XM_023767504.1"/>
</dbReference>
<evidence type="ECO:0000256" key="9">
    <source>
        <dbReference type="SAM" id="Phobius"/>
    </source>
</evidence>
<keyword evidence="7 8" id="KW-0349">Heme</keyword>
<dbReference type="InterPro" id="IPR017972">
    <property type="entry name" value="Cyt_P450_CS"/>
</dbReference>
<name>A0A2D3V4G3_9PEZI</name>
<dbReference type="EMBL" id="FJUY01000002">
    <property type="protein sequence ID" value="CZT16379.1"/>
    <property type="molecule type" value="Genomic_DNA"/>
</dbReference>
<keyword evidence="11" id="KW-1185">Reference proteome</keyword>
<evidence type="ECO:0000256" key="7">
    <source>
        <dbReference type="PIRSR" id="PIRSR602401-1"/>
    </source>
</evidence>
<dbReference type="InterPro" id="IPR001128">
    <property type="entry name" value="Cyt_P450"/>
</dbReference>
<keyword evidence="5 7" id="KW-0408">Iron</keyword>
<evidence type="ECO:0000256" key="5">
    <source>
        <dbReference type="ARBA" id="ARBA00023004"/>
    </source>
</evidence>
<dbReference type="PRINTS" id="PR00463">
    <property type="entry name" value="EP450I"/>
</dbReference>
<dbReference type="PROSITE" id="PS00086">
    <property type="entry name" value="CYTOCHROME_P450"/>
    <property type="match status" value="1"/>
</dbReference>
<dbReference type="GO" id="GO:0020037">
    <property type="term" value="F:heme binding"/>
    <property type="evidence" value="ECO:0007669"/>
    <property type="project" value="InterPro"/>
</dbReference>
<dbReference type="Gene3D" id="1.10.630.10">
    <property type="entry name" value="Cytochrome P450"/>
    <property type="match status" value="1"/>
</dbReference>
<dbReference type="PANTHER" id="PTHR46206">
    <property type="entry name" value="CYTOCHROME P450"/>
    <property type="match status" value="1"/>
</dbReference>
<keyword evidence="9" id="KW-0472">Membrane</keyword>
<comment type="similarity">
    <text evidence="2 8">Belongs to the cytochrome P450 family.</text>
</comment>
<dbReference type="AlphaFoldDB" id="A0A2D3V4G3"/>
<sequence>MNTCFHPLIPVCTIIYSDTQKMDLQSTMTSLDGLFASLYSLKPKSILDISTLDKLLEELSSPARGTICVADDKRCRWSALMISCILLAITITYLLGSLFEQRTLRSKIPVAGRGSFFVPNWWARLRFIRNSREIIQDGYSKYKDIFIIRKSGADIVAIGSAKLVDEVRAQTKDSARSVEIFLHDFVGSYTGGKVFAESDLQNRVLMQKVTPNLGALIPAIKDELEYAIKMELPVTHDTEWMEVDMLTAFPRIAARVVARILLGPEGCRDEEWLRTTAQYTQNVFLTGFALRFVPRIFRPLVAAILPTYWKLLTNLASARSFIGGLAEKRVLHPEDDVLQSIMDLAKPNEREADDLSQRMMVLSLAGIHTTAVTMAQAMYDLCARPQDFSAIRAELTDVLSSGPEWNKGMLLNLHKMDSQLKESQRFNPVFLLTFNRILPTAVSLSNGIELPAGTRVAVPYQAILNDPTEVPGENPASYDPWRYAKLREDPGNAQRHQFAMVDSRNMAFGYGKHACPGRFFLATEIKMIFAHMLMNFDWKLPEGHKRPESFTIDTDMYPDRSARVLIRSREVPHSLKGIVSV</sequence>
<evidence type="ECO:0000256" key="1">
    <source>
        <dbReference type="ARBA" id="ARBA00001971"/>
    </source>
</evidence>
<dbReference type="OrthoDB" id="1844152at2759"/>
<accession>A0A2D3V4G3</accession>
<feature type="transmembrane region" description="Helical" evidence="9">
    <location>
        <begin position="79"/>
        <end position="99"/>
    </location>
</feature>
<keyword evidence="3 7" id="KW-0479">Metal-binding</keyword>
<evidence type="ECO:0000313" key="10">
    <source>
        <dbReference type="EMBL" id="CZT16379.1"/>
    </source>
</evidence>
<keyword evidence="9" id="KW-0812">Transmembrane</keyword>
<reference evidence="10 11" key="1">
    <citation type="submission" date="2016-03" db="EMBL/GenBank/DDBJ databases">
        <authorList>
            <person name="Ploux O."/>
        </authorList>
    </citation>
    <scope>NUCLEOTIDE SEQUENCE [LARGE SCALE GENOMIC DNA]</scope>
    <source>
        <strain evidence="10 11">URUG2</strain>
    </source>
</reference>
<dbReference type="PANTHER" id="PTHR46206:SF6">
    <property type="entry name" value="CYTOCHROME P450 MONOOXYGENASE AN1598-RELATED"/>
    <property type="match status" value="1"/>
</dbReference>
<proteinExistence type="inferred from homology"/>
<evidence type="ECO:0000313" key="11">
    <source>
        <dbReference type="Proteomes" id="UP000225277"/>
    </source>
</evidence>
<dbReference type="Proteomes" id="UP000225277">
    <property type="component" value="Unassembled WGS sequence"/>
</dbReference>
<dbReference type="STRING" id="112498.A0A2D3V4G3"/>
<comment type="cofactor">
    <cofactor evidence="1 7">
        <name>heme</name>
        <dbReference type="ChEBI" id="CHEBI:30413"/>
    </cofactor>
</comment>
<feature type="binding site" description="axial binding residue" evidence="7">
    <location>
        <position position="515"/>
    </location>
    <ligand>
        <name>heme</name>
        <dbReference type="ChEBI" id="CHEBI:30413"/>
    </ligand>
    <ligandPart>
        <name>Fe</name>
        <dbReference type="ChEBI" id="CHEBI:18248"/>
    </ligandPart>
</feature>
<dbReference type="InterPro" id="IPR036396">
    <property type="entry name" value="Cyt_P450_sf"/>
</dbReference>
<organism evidence="10 11">
    <name type="scientific">Ramularia collo-cygni</name>
    <dbReference type="NCBI Taxonomy" id="112498"/>
    <lineage>
        <taxon>Eukaryota</taxon>
        <taxon>Fungi</taxon>
        <taxon>Dikarya</taxon>
        <taxon>Ascomycota</taxon>
        <taxon>Pezizomycotina</taxon>
        <taxon>Dothideomycetes</taxon>
        <taxon>Dothideomycetidae</taxon>
        <taxon>Mycosphaerellales</taxon>
        <taxon>Mycosphaerellaceae</taxon>
        <taxon>Ramularia</taxon>
    </lineage>
</organism>
<evidence type="ECO:0000256" key="3">
    <source>
        <dbReference type="ARBA" id="ARBA00022723"/>
    </source>
</evidence>
<dbReference type="GO" id="GO:0016705">
    <property type="term" value="F:oxidoreductase activity, acting on paired donors, with incorporation or reduction of molecular oxygen"/>
    <property type="evidence" value="ECO:0007669"/>
    <property type="project" value="InterPro"/>
</dbReference>
<dbReference type="Pfam" id="PF00067">
    <property type="entry name" value="p450"/>
    <property type="match status" value="1"/>
</dbReference>
<dbReference type="PRINTS" id="PR00385">
    <property type="entry name" value="P450"/>
</dbReference>
<evidence type="ECO:0000256" key="2">
    <source>
        <dbReference type="ARBA" id="ARBA00010617"/>
    </source>
</evidence>
<evidence type="ECO:0000256" key="6">
    <source>
        <dbReference type="ARBA" id="ARBA00023033"/>
    </source>
</evidence>
<dbReference type="CDD" id="cd11041">
    <property type="entry name" value="CYP503A1-like"/>
    <property type="match status" value="1"/>
</dbReference>
<dbReference type="InterPro" id="IPR002401">
    <property type="entry name" value="Cyt_P450_E_grp-I"/>
</dbReference>
<dbReference type="SUPFAM" id="SSF48264">
    <property type="entry name" value="Cytochrome P450"/>
    <property type="match status" value="1"/>
</dbReference>
<evidence type="ECO:0000256" key="4">
    <source>
        <dbReference type="ARBA" id="ARBA00023002"/>
    </source>
</evidence>
<keyword evidence="4 8" id="KW-0560">Oxidoreductase</keyword>
<dbReference type="GeneID" id="35597443"/>
<evidence type="ECO:0000256" key="8">
    <source>
        <dbReference type="RuleBase" id="RU000461"/>
    </source>
</evidence>
<dbReference type="GO" id="GO:0005506">
    <property type="term" value="F:iron ion binding"/>
    <property type="evidence" value="ECO:0007669"/>
    <property type="project" value="InterPro"/>
</dbReference>
<gene>
    <name evidence="10" type="ORF">RCC_02222</name>
</gene>